<dbReference type="EMBL" id="ADMS01000102">
    <property type="protein sequence ID" value="EFF74172.1"/>
    <property type="molecule type" value="Genomic_DNA"/>
</dbReference>
<reference evidence="4" key="1">
    <citation type="submission" date="2010-03" db="EMBL/GenBank/DDBJ databases">
        <title>Complete sequence of Mobiluncus curtisii ATCC 43063.</title>
        <authorList>
            <person name="Muzny D."/>
            <person name="Qin X."/>
            <person name="Deng J."/>
            <person name="Jiang H."/>
            <person name="Liu Y."/>
            <person name="Qu J."/>
            <person name="Song X.-Z."/>
            <person name="Zhang L."/>
            <person name="Thornton R."/>
            <person name="Coyle M."/>
            <person name="Francisco L."/>
            <person name="Jackson L."/>
            <person name="Javaid M."/>
            <person name="Korchina V."/>
            <person name="Kovar C."/>
            <person name="Mata R."/>
            <person name="Mathew T."/>
            <person name="Ngo R."/>
            <person name="Nguyen L."/>
            <person name="Nguyen N."/>
            <person name="Okwuonu G."/>
            <person name="Ongeri F."/>
            <person name="Pham C."/>
            <person name="Simmons D."/>
            <person name="Wilczek-Boney K."/>
            <person name="Hale W."/>
            <person name="Jakkamsetti A."/>
            <person name="Pham P."/>
            <person name="Ruth R."/>
            <person name="San Lucas F."/>
            <person name="Warren J."/>
            <person name="Zhang J."/>
            <person name="Zhao Z."/>
            <person name="Zhou C."/>
            <person name="Zhu D."/>
            <person name="Lee S."/>
            <person name="Bess C."/>
            <person name="Blankenburg K."/>
            <person name="Forbes L."/>
            <person name="Fu Q."/>
            <person name="Gubbala S."/>
            <person name="Hirani K."/>
            <person name="Jayaseelan J.C."/>
            <person name="Lara F."/>
            <person name="Munidasa M."/>
            <person name="Palculict T."/>
            <person name="Patil S."/>
            <person name="Pu L.-L."/>
            <person name="Saada N."/>
            <person name="Tang L."/>
            <person name="Weissenberger G."/>
            <person name="Zhu Y."/>
            <person name="Hemphill L."/>
            <person name="Shang Y."/>
            <person name="Youmans B."/>
            <person name="Ayvaz T."/>
            <person name="Ross M."/>
            <person name="Santibanez J."/>
            <person name="Aqrawi P."/>
            <person name="Gross S."/>
            <person name="Joshi V."/>
            <person name="Fowler G."/>
            <person name="Nazareth L."/>
            <person name="Reid J."/>
            <person name="Worley K."/>
            <person name="Petrosino J."/>
            <person name="Highlander S."/>
            <person name="Gibbs R."/>
            <person name="Gibbs R."/>
        </authorList>
    </citation>
    <scope>NUCLEOTIDE SEQUENCE [LARGE SCALE GENOMIC DNA]</scope>
    <source>
        <strain evidence="4">ATCC 43553</strain>
    </source>
</reference>
<sequence>MAGYSGGTGSDPEIIIPFSWRLPDVFVRSSDGALHRVVRHATTTETIAKLESVPSNYHLDCECMLDNGEAIAWIGNGQYRQINGGAIFTAESNVTTPRGDARKSGSARRNVHSADPAGSHKNRATGNNTLPLAVVNLKTGNDWSLIRAWREHLNISTADMAARLGVDHSIYIELERPRPRPRQVVLDRISEALGVSPEQLDDSLFGGRIL</sequence>
<evidence type="ECO:0000313" key="4">
    <source>
        <dbReference type="Proteomes" id="UP000004510"/>
    </source>
</evidence>
<dbReference type="Gene3D" id="1.10.260.40">
    <property type="entry name" value="lambda repressor-like DNA-binding domains"/>
    <property type="match status" value="1"/>
</dbReference>
<dbReference type="OrthoDB" id="5679339at2"/>
<comment type="caution">
    <text evidence="3">The sequence shown here is derived from an EMBL/GenBank/DDBJ whole genome shotgun (WGS) entry which is preliminary data.</text>
</comment>
<evidence type="ECO:0000313" key="3">
    <source>
        <dbReference type="EMBL" id="EFF74172.1"/>
    </source>
</evidence>
<accession>D4XGA8</accession>
<dbReference type="RefSeq" id="WP_006220628.1">
    <property type="nucleotide sequence ID" value="NZ_GG770409.1"/>
</dbReference>
<gene>
    <name evidence="3" type="ORF">HMPREF0004_4505</name>
</gene>
<keyword evidence="3" id="KW-0238">DNA-binding</keyword>
<dbReference type="GO" id="GO:0003677">
    <property type="term" value="F:DNA binding"/>
    <property type="evidence" value="ECO:0007669"/>
    <property type="project" value="UniProtKB-KW"/>
</dbReference>
<proteinExistence type="predicted"/>
<dbReference type="PATRIC" id="fig|742159.3.peg.5505"/>
<dbReference type="InterPro" id="IPR010982">
    <property type="entry name" value="Lambda_DNA-bd_dom_sf"/>
</dbReference>
<evidence type="ECO:0000259" key="2">
    <source>
        <dbReference type="PROSITE" id="PS50943"/>
    </source>
</evidence>
<dbReference type="AlphaFoldDB" id="D4XGA8"/>
<dbReference type="InterPro" id="IPR001387">
    <property type="entry name" value="Cro/C1-type_HTH"/>
</dbReference>
<feature type="region of interest" description="Disordered" evidence="1">
    <location>
        <begin position="93"/>
        <end position="126"/>
    </location>
</feature>
<organism evidence="3 4">
    <name type="scientific">Achromobacter piechaudii ATCC 43553</name>
    <dbReference type="NCBI Taxonomy" id="742159"/>
    <lineage>
        <taxon>Bacteria</taxon>
        <taxon>Pseudomonadati</taxon>
        <taxon>Pseudomonadota</taxon>
        <taxon>Betaproteobacteria</taxon>
        <taxon>Burkholderiales</taxon>
        <taxon>Alcaligenaceae</taxon>
        <taxon>Achromobacter</taxon>
    </lineage>
</organism>
<dbReference type="CDD" id="cd00093">
    <property type="entry name" value="HTH_XRE"/>
    <property type="match status" value="1"/>
</dbReference>
<dbReference type="SMART" id="SM00530">
    <property type="entry name" value="HTH_XRE"/>
    <property type="match status" value="1"/>
</dbReference>
<feature type="domain" description="HTH cro/C1-type" evidence="2">
    <location>
        <begin position="146"/>
        <end position="200"/>
    </location>
</feature>
<dbReference type="PROSITE" id="PS50943">
    <property type="entry name" value="HTH_CROC1"/>
    <property type="match status" value="1"/>
</dbReference>
<dbReference type="Pfam" id="PF01381">
    <property type="entry name" value="HTH_3"/>
    <property type="match status" value="1"/>
</dbReference>
<protein>
    <submittedName>
        <fullName evidence="3">DNA-binding helix-turn-helix protein</fullName>
    </submittedName>
</protein>
<dbReference type="eggNOG" id="COG1813">
    <property type="taxonomic scope" value="Bacteria"/>
</dbReference>
<name>D4XGA8_9BURK</name>
<dbReference type="Proteomes" id="UP000004510">
    <property type="component" value="Unassembled WGS sequence"/>
</dbReference>
<dbReference type="HOGENOM" id="CLU_1369621_0_0_4"/>
<dbReference type="SUPFAM" id="SSF47413">
    <property type="entry name" value="lambda repressor-like DNA-binding domains"/>
    <property type="match status" value="1"/>
</dbReference>
<evidence type="ECO:0000256" key="1">
    <source>
        <dbReference type="SAM" id="MobiDB-lite"/>
    </source>
</evidence>